<dbReference type="EMBL" id="GL348718">
    <property type="protein sequence ID" value="EFH48602.1"/>
    <property type="molecule type" value="Genomic_DNA"/>
</dbReference>
<feature type="domain" description="USP" evidence="1">
    <location>
        <begin position="1"/>
        <end position="130"/>
    </location>
</feature>
<evidence type="ECO:0000259" key="1">
    <source>
        <dbReference type="PROSITE" id="PS50235"/>
    </source>
</evidence>
<dbReference type="PANTHER" id="PTHR24006:SF690">
    <property type="entry name" value="UBIQUITIN CARBOXYL-TERMINAL HYDROLASE 17"/>
    <property type="match status" value="1"/>
</dbReference>
<dbReference type="Proteomes" id="UP000008694">
    <property type="component" value="Unassembled WGS sequence"/>
</dbReference>
<dbReference type="STRING" id="81972.D7M7K4"/>
<dbReference type="GO" id="GO:0016579">
    <property type="term" value="P:protein deubiquitination"/>
    <property type="evidence" value="ECO:0007669"/>
    <property type="project" value="InterPro"/>
</dbReference>
<evidence type="ECO:0000313" key="2">
    <source>
        <dbReference type="EMBL" id="EFH48602.1"/>
    </source>
</evidence>
<dbReference type="InterPro" id="IPR050164">
    <property type="entry name" value="Peptidase_C19"/>
</dbReference>
<sequence length="174" mass="19456">MILEGPDFLTVVLKCFQSDNFGKLSKPIYFPELLDIFPYMSDTNHSDHPVYSLYAVVVHLDAMNTSFSGHYVCLDSLRPVSNNGGRKSKERRNLAAIPLRHDNSKDRDMEKSLLPRVDWSSGSLSSMFSSSDTTSSCSTKDSSELVMVLPNSYNVHGAALGRRNLGWPYEVAEE</sequence>
<dbReference type="AlphaFoldDB" id="D7M7K4"/>
<reference evidence="3" key="1">
    <citation type="journal article" date="2011" name="Nat. Genet.">
        <title>The Arabidopsis lyrata genome sequence and the basis of rapid genome size change.</title>
        <authorList>
            <person name="Hu T.T."/>
            <person name="Pattyn P."/>
            <person name="Bakker E.G."/>
            <person name="Cao J."/>
            <person name="Cheng J.-F."/>
            <person name="Clark R.M."/>
            <person name="Fahlgren N."/>
            <person name="Fawcett J.A."/>
            <person name="Grimwood J."/>
            <person name="Gundlach H."/>
            <person name="Haberer G."/>
            <person name="Hollister J.D."/>
            <person name="Ossowski S."/>
            <person name="Ottilar R.P."/>
            <person name="Salamov A.A."/>
            <person name="Schneeberger K."/>
            <person name="Spannagl M."/>
            <person name="Wang X."/>
            <person name="Yang L."/>
            <person name="Nasrallah M.E."/>
            <person name="Bergelson J."/>
            <person name="Carrington J.C."/>
            <person name="Gaut B.S."/>
            <person name="Schmutz J."/>
            <person name="Mayer K.F.X."/>
            <person name="Van de Peer Y."/>
            <person name="Grigoriev I.V."/>
            <person name="Nordborg M."/>
            <person name="Weigel D."/>
            <person name="Guo Y.-L."/>
        </authorList>
    </citation>
    <scope>NUCLEOTIDE SEQUENCE [LARGE SCALE GENOMIC DNA]</scope>
    <source>
        <strain evidence="3">cv. MN47</strain>
    </source>
</reference>
<dbReference type="InterPro" id="IPR038765">
    <property type="entry name" value="Papain-like_cys_pep_sf"/>
</dbReference>
<dbReference type="GO" id="GO:0005634">
    <property type="term" value="C:nucleus"/>
    <property type="evidence" value="ECO:0007669"/>
    <property type="project" value="TreeGrafter"/>
</dbReference>
<dbReference type="Gramene" id="scaffold_603058.1">
    <property type="protein sequence ID" value="scaffold_603058.1"/>
    <property type="gene ID" value="scaffold_603058.1"/>
</dbReference>
<dbReference type="Gene3D" id="3.90.70.10">
    <property type="entry name" value="Cysteine proteinases"/>
    <property type="match status" value="1"/>
</dbReference>
<name>D7M7K4_ARALL</name>
<protein>
    <recommendedName>
        <fullName evidence="1">USP domain-containing protein</fullName>
    </recommendedName>
</protein>
<proteinExistence type="predicted"/>
<dbReference type="GO" id="GO:0004843">
    <property type="term" value="F:cysteine-type deubiquitinase activity"/>
    <property type="evidence" value="ECO:0007669"/>
    <property type="project" value="InterPro"/>
</dbReference>
<dbReference type="InterPro" id="IPR001394">
    <property type="entry name" value="Peptidase_C19_UCH"/>
</dbReference>
<dbReference type="SUPFAM" id="SSF54001">
    <property type="entry name" value="Cysteine proteinases"/>
    <property type="match status" value="1"/>
</dbReference>
<keyword evidence="3" id="KW-1185">Reference proteome</keyword>
<evidence type="ECO:0000313" key="3">
    <source>
        <dbReference type="Proteomes" id="UP000008694"/>
    </source>
</evidence>
<dbReference type="GO" id="GO:0005829">
    <property type="term" value="C:cytosol"/>
    <property type="evidence" value="ECO:0007669"/>
    <property type="project" value="TreeGrafter"/>
</dbReference>
<organism evidence="3">
    <name type="scientific">Arabidopsis lyrata subsp. lyrata</name>
    <name type="common">Lyre-leaved rock-cress</name>
    <dbReference type="NCBI Taxonomy" id="81972"/>
    <lineage>
        <taxon>Eukaryota</taxon>
        <taxon>Viridiplantae</taxon>
        <taxon>Streptophyta</taxon>
        <taxon>Embryophyta</taxon>
        <taxon>Tracheophyta</taxon>
        <taxon>Spermatophyta</taxon>
        <taxon>Magnoliopsida</taxon>
        <taxon>eudicotyledons</taxon>
        <taxon>Gunneridae</taxon>
        <taxon>Pentapetalae</taxon>
        <taxon>rosids</taxon>
        <taxon>malvids</taxon>
        <taxon>Brassicales</taxon>
        <taxon>Brassicaceae</taxon>
        <taxon>Camelineae</taxon>
        <taxon>Arabidopsis</taxon>
    </lineage>
</organism>
<dbReference type="HOGENOM" id="CLU_1542169_0_0_1"/>
<dbReference type="eggNOG" id="KOG1865">
    <property type="taxonomic scope" value="Eukaryota"/>
</dbReference>
<dbReference type="PANTHER" id="PTHR24006">
    <property type="entry name" value="UBIQUITIN CARBOXYL-TERMINAL HYDROLASE"/>
    <property type="match status" value="1"/>
</dbReference>
<gene>
    <name evidence="2" type="ORF">ARALYDRAFT_911001</name>
</gene>
<dbReference type="PROSITE" id="PS50235">
    <property type="entry name" value="USP_3"/>
    <property type="match status" value="1"/>
</dbReference>
<dbReference type="InterPro" id="IPR028889">
    <property type="entry name" value="USP"/>
</dbReference>
<dbReference type="Pfam" id="PF00443">
    <property type="entry name" value="UCH"/>
    <property type="match status" value="1"/>
</dbReference>
<accession>D7M7K4</accession>